<feature type="domain" description="HTH arsR-type" evidence="5">
    <location>
        <begin position="1"/>
        <end position="91"/>
    </location>
</feature>
<reference evidence="6 7" key="1">
    <citation type="submission" date="2016-10" db="EMBL/GenBank/DDBJ databases">
        <authorList>
            <person name="de Groot N.N."/>
        </authorList>
    </citation>
    <scope>NUCLEOTIDE SEQUENCE [LARGE SCALE GENOMIC DNA]</scope>
    <source>
        <strain evidence="6 7">DSM 16199</strain>
    </source>
</reference>
<dbReference type="SUPFAM" id="SSF46785">
    <property type="entry name" value="Winged helix' DNA-binding domain"/>
    <property type="match status" value="1"/>
</dbReference>
<dbReference type="InterPro" id="IPR036390">
    <property type="entry name" value="WH_DNA-bd_sf"/>
</dbReference>
<protein>
    <submittedName>
        <fullName evidence="6">Transcriptional regulator, ArsR family</fullName>
    </submittedName>
</protein>
<evidence type="ECO:0000313" key="6">
    <source>
        <dbReference type="EMBL" id="SFL56615.1"/>
    </source>
</evidence>
<evidence type="ECO:0000256" key="3">
    <source>
        <dbReference type="ARBA" id="ARBA00023125"/>
    </source>
</evidence>
<evidence type="ECO:0000259" key="5">
    <source>
        <dbReference type="PROSITE" id="PS50987"/>
    </source>
</evidence>
<evidence type="ECO:0000313" key="7">
    <source>
        <dbReference type="Proteomes" id="UP000199550"/>
    </source>
</evidence>
<dbReference type="InterPro" id="IPR018334">
    <property type="entry name" value="ArsR_HTH"/>
</dbReference>
<dbReference type="GO" id="GO:0003700">
    <property type="term" value="F:DNA-binding transcription factor activity"/>
    <property type="evidence" value="ECO:0007669"/>
    <property type="project" value="InterPro"/>
</dbReference>
<keyword evidence="4" id="KW-0804">Transcription</keyword>
<dbReference type="InterPro" id="IPR001845">
    <property type="entry name" value="HTH_ArsR_DNA-bd_dom"/>
</dbReference>
<dbReference type="InterPro" id="IPR051081">
    <property type="entry name" value="HTH_MetalResp_TranReg"/>
</dbReference>
<proteinExistence type="predicted"/>
<keyword evidence="7" id="KW-1185">Reference proteome</keyword>
<dbReference type="PANTHER" id="PTHR33154:SF18">
    <property type="entry name" value="ARSENICAL RESISTANCE OPERON REPRESSOR"/>
    <property type="match status" value="1"/>
</dbReference>
<dbReference type="EMBL" id="FOTF01000028">
    <property type="protein sequence ID" value="SFL56615.1"/>
    <property type="molecule type" value="Genomic_DNA"/>
</dbReference>
<organism evidence="6 7">
    <name type="scientific">Loktanella salsilacus</name>
    <dbReference type="NCBI Taxonomy" id="195913"/>
    <lineage>
        <taxon>Bacteria</taxon>
        <taxon>Pseudomonadati</taxon>
        <taxon>Pseudomonadota</taxon>
        <taxon>Alphaproteobacteria</taxon>
        <taxon>Rhodobacterales</taxon>
        <taxon>Roseobacteraceae</taxon>
        <taxon>Loktanella</taxon>
    </lineage>
</organism>
<evidence type="ECO:0000256" key="4">
    <source>
        <dbReference type="ARBA" id="ARBA00023163"/>
    </source>
</evidence>
<dbReference type="PROSITE" id="PS50987">
    <property type="entry name" value="HTH_ARSR_2"/>
    <property type="match status" value="1"/>
</dbReference>
<dbReference type="STRING" id="195913.SAMN04488004_12838"/>
<name>A0A1I4IQP5_9RHOB</name>
<dbReference type="InterPro" id="IPR036388">
    <property type="entry name" value="WH-like_DNA-bd_sf"/>
</dbReference>
<dbReference type="Gene3D" id="1.10.10.10">
    <property type="entry name" value="Winged helix-like DNA-binding domain superfamily/Winged helix DNA-binding domain"/>
    <property type="match status" value="1"/>
</dbReference>
<dbReference type="Proteomes" id="UP000199550">
    <property type="component" value="Unassembled WGS sequence"/>
</dbReference>
<dbReference type="PRINTS" id="PR00778">
    <property type="entry name" value="HTHARSR"/>
</dbReference>
<accession>A0A1I4IQP5</accession>
<dbReference type="GO" id="GO:0003677">
    <property type="term" value="F:DNA binding"/>
    <property type="evidence" value="ECO:0007669"/>
    <property type="project" value="UniProtKB-KW"/>
</dbReference>
<keyword evidence="2" id="KW-0805">Transcription regulation</keyword>
<dbReference type="AlphaFoldDB" id="A0A1I4IQP5"/>
<dbReference type="GO" id="GO:0046685">
    <property type="term" value="P:response to arsenic-containing substance"/>
    <property type="evidence" value="ECO:0007669"/>
    <property type="project" value="UniProtKB-KW"/>
</dbReference>
<dbReference type="NCBIfam" id="NF033788">
    <property type="entry name" value="HTH_metalloreg"/>
    <property type="match status" value="1"/>
</dbReference>
<keyword evidence="1" id="KW-0059">Arsenical resistance</keyword>
<gene>
    <name evidence="6" type="ORF">SAMN04488004_12838</name>
</gene>
<dbReference type="SMART" id="SM00418">
    <property type="entry name" value="HTH_ARSR"/>
    <property type="match status" value="1"/>
</dbReference>
<dbReference type="PROSITE" id="PS00846">
    <property type="entry name" value="HTH_ARSR_1"/>
    <property type="match status" value="1"/>
</dbReference>
<evidence type="ECO:0000256" key="1">
    <source>
        <dbReference type="ARBA" id="ARBA00022849"/>
    </source>
</evidence>
<evidence type="ECO:0000256" key="2">
    <source>
        <dbReference type="ARBA" id="ARBA00023015"/>
    </source>
</evidence>
<dbReference type="PANTHER" id="PTHR33154">
    <property type="entry name" value="TRANSCRIPTIONAL REGULATOR, ARSR FAMILY"/>
    <property type="match status" value="1"/>
</dbReference>
<keyword evidence="3" id="KW-0238">DNA-binding</keyword>
<dbReference type="Pfam" id="PF01022">
    <property type="entry name" value="HTH_5"/>
    <property type="match status" value="1"/>
</dbReference>
<sequence length="91" mass="10380">MILSVLSALAEPTRLAAPQILHHGDEHCVCDLMRRLGVTQGRMSRHMRVLKQAGPLIDRRNAQWLRYRIKPDLAPHLRRLLDAAWVEGVIA</sequence>
<dbReference type="CDD" id="cd00090">
    <property type="entry name" value="HTH_ARSR"/>
    <property type="match status" value="1"/>
</dbReference>
<dbReference type="InterPro" id="IPR011991">
    <property type="entry name" value="ArsR-like_HTH"/>
</dbReference>
<dbReference type="OrthoDB" id="9790747at2"/>
<dbReference type="RefSeq" id="WP_090191475.1">
    <property type="nucleotide sequence ID" value="NZ_FOTF01000028.1"/>
</dbReference>